<comment type="similarity">
    <text evidence="7">Belongs to the aldehyde dehydrogenase family.</text>
</comment>
<dbReference type="InterPro" id="IPR029041">
    <property type="entry name" value="FAD-linked_oxidoreductase-like"/>
</dbReference>
<evidence type="ECO:0000256" key="1">
    <source>
        <dbReference type="ARBA" id="ARBA00004786"/>
    </source>
</evidence>
<feature type="domain" description="Aldehyde dehydrogenase" evidence="9">
    <location>
        <begin position="639"/>
        <end position="1048"/>
    </location>
</feature>
<dbReference type="Gene3D" id="3.40.309.10">
    <property type="entry name" value="Aldehyde Dehydrogenase, Chain A, domain 2"/>
    <property type="match status" value="1"/>
</dbReference>
<dbReference type="EMBL" id="CP094528">
    <property type="protein sequence ID" value="UOE43616.1"/>
    <property type="molecule type" value="Genomic_DNA"/>
</dbReference>
<dbReference type="PANTHER" id="PTHR42862">
    <property type="entry name" value="DELTA-1-PYRROLINE-5-CARBOXYLATE DEHYDROGENASE 1, ISOFORM A-RELATED"/>
    <property type="match status" value="1"/>
</dbReference>
<accession>A0ABY4C0Z4</accession>
<dbReference type="InterPro" id="IPR016161">
    <property type="entry name" value="Ald_DH/histidinol_DH"/>
</dbReference>
<dbReference type="InterPro" id="IPR016160">
    <property type="entry name" value="Ald_DH_CS_CYS"/>
</dbReference>
<dbReference type="InterPro" id="IPR016163">
    <property type="entry name" value="Ald_DH_C"/>
</dbReference>
<keyword evidence="3 7" id="KW-0560">Oxidoreductase</keyword>
<evidence type="ECO:0000313" key="11">
    <source>
        <dbReference type="EMBL" id="UOE43616.1"/>
    </source>
</evidence>
<dbReference type="Gene3D" id="3.40.605.10">
    <property type="entry name" value="Aldehyde Dehydrogenase, Chain A, domain 1"/>
    <property type="match status" value="1"/>
</dbReference>
<dbReference type="InterPro" id="IPR015590">
    <property type="entry name" value="Aldehyde_DH_dom"/>
</dbReference>
<reference evidence="11 12" key="1">
    <citation type="submission" date="2022-03" db="EMBL/GenBank/DDBJ databases">
        <title>Mucilaginibacter sp. isolated from the gut of Protaetia brevitarsis seulensis larvae.</title>
        <authorList>
            <person name="Won M."/>
            <person name="Kim S.-J."/>
            <person name="Kwon S.-W."/>
        </authorList>
    </citation>
    <scope>NUCLEOTIDE SEQUENCE [LARGE SCALE GENOMIC DNA]</scope>
    <source>
        <strain evidence="11 12">CFWR-12</strain>
    </source>
</reference>
<feature type="region of interest" description="Disordered" evidence="8">
    <location>
        <begin position="453"/>
        <end position="477"/>
    </location>
</feature>
<keyword evidence="12" id="KW-1185">Reference proteome</keyword>
<dbReference type="InterPro" id="IPR002872">
    <property type="entry name" value="Proline_DH_dom"/>
</dbReference>
<evidence type="ECO:0000256" key="3">
    <source>
        <dbReference type="ARBA" id="ARBA00023002"/>
    </source>
</evidence>
<name>A0ABY4C0Z4_9MICO</name>
<gene>
    <name evidence="11" type="ORF">MTO99_15775</name>
</gene>
<dbReference type="InterPro" id="IPR025703">
    <property type="entry name" value="Bifunct_PutA"/>
</dbReference>
<evidence type="ECO:0000256" key="5">
    <source>
        <dbReference type="ARBA" id="ARBA00048142"/>
    </source>
</evidence>
<dbReference type="PANTHER" id="PTHR42862:SF1">
    <property type="entry name" value="DELTA-1-PYRROLINE-5-CARBOXYLATE DEHYDROGENASE 2, ISOFORM A-RELATED"/>
    <property type="match status" value="1"/>
</dbReference>
<dbReference type="PIRSF" id="PIRSF000197">
    <property type="entry name" value="Bifunct_PutA"/>
    <property type="match status" value="1"/>
</dbReference>
<dbReference type="InterPro" id="IPR029510">
    <property type="entry name" value="Ald_DH_CS_GLU"/>
</dbReference>
<feature type="active site" evidence="6">
    <location>
        <position position="836"/>
    </location>
</feature>
<dbReference type="SUPFAM" id="SSF53720">
    <property type="entry name" value="ALDH-like"/>
    <property type="match status" value="1"/>
</dbReference>
<dbReference type="Pfam" id="PF00171">
    <property type="entry name" value="Aldedh"/>
    <property type="match status" value="1"/>
</dbReference>
<protein>
    <recommendedName>
        <fullName evidence="2">L-glutamate gamma-semialdehyde dehydrogenase</fullName>
        <ecNumber evidence="2">1.2.1.88</ecNumber>
    </recommendedName>
</protein>
<dbReference type="Proteomes" id="UP000832097">
    <property type="component" value="Chromosome"/>
</dbReference>
<evidence type="ECO:0000259" key="10">
    <source>
        <dbReference type="Pfam" id="PF01619"/>
    </source>
</evidence>
<dbReference type="PROSITE" id="PS00070">
    <property type="entry name" value="ALDEHYDE_DEHYDR_CYS"/>
    <property type="match status" value="1"/>
</dbReference>
<dbReference type="RefSeq" id="WP_243554745.1">
    <property type="nucleotide sequence ID" value="NZ_CP094528.1"/>
</dbReference>
<evidence type="ECO:0000313" key="12">
    <source>
        <dbReference type="Proteomes" id="UP000832097"/>
    </source>
</evidence>
<feature type="region of interest" description="Disordered" evidence="8">
    <location>
        <begin position="538"/>
        <end position="608"/>
    </location>
</feature>
<dbReference type="Gene3D" id="3.20.20.220">
    <property type="match status" value="1"/>
</dbReference>
<comment type="catalytic activity">
    <reaction evidence="5">
        <text>L-glutamate 5-semialdehyde + NAD(+) + H2O = L-glutamate + NADH + 2 H(+)</text>
        <dbReference type="Rhea" id="RHEA:30235"/>
        <dbReference type="ChEBI" id="CHEBI:15377"/>
        <dbReference type="ChEBI" id="CHEBI:15378"/>
        <dbReference type="ChEBI" id="CHEBI:29985"/>
        <dbReference type="ChEBI" id="CHEBI:57540"/>
        <dbReference type="ChEBI" id="CHEBI:57945"/>
        <dbReference type="ChEBI" id="CHEBI:58066"/>
        <dbReference type="EC" id="1.2.1.88"/>
    </reaction>
</comment>
<evidence type="ECO:0000259" key="9">
    <source>
        <dbReference type="Pfam" id="PF00171"/>
    </source>
</evidence>
<dbReference type="InterPro" id="IPR050485">
    <property type="entry name" value="Proline_metab_enzyme"/>
</dbReference>
<comment type="pathway">
    <text evidence="1">Amino-acid degradation; L-proline degradation into L-glutamate; L-glutamate from L-proline: step 2/2.</text>
</comment>
<keyword evidence="4" id="KW-0520">NAD</keyword>
<evidence type="ECO:0000256" key="6">
    <source>
        <dbReference type="PROSITE-ProRule" id="PRU10007"/>
    </source>
</evidence>
<evidence type="ECO:0000256" key="4">
    <source>
        <dbReference type="ARBA" id="ARBA00023027"/>
    </source>
</evidence>
<dbReference type="SUPFAM" id="SSF51730">
    <property type="entry name" value="FAD-linked oxidoreductase"/>
    <property type="match status" value="1"/>
</dbReference>
<dbReference type="EC" id="1.2.1.88" evidence="2"/>
<sequence>MTTVDSTVSADQVVALVRRWLAESRTHPTDPSAERLAGVLKDPNGLAFTVGFVDGVMRPEDLRVAGRNLERVAKLTPEFLPWYLRGAVRLGGVLAPAFPWIVIPIARRVLRAMVGHLVLDATPSKLGPAIAKLRESGNRLNLNLLGEAVLGEQEADRRLEGTYEFLARDDVDYVSIKVSSVVSQLSMWSFDEAVEKVVAKLTPLYELAARSSAAGTPKFINLDMEEYRDLDLTIAVFTTLLDRPSLRGLEAGIVLQTYLPDALGAMQELNAWARTRRAAGGAPIKVRVVKGANLAMEHVDAAIHGWPVATYGTKQDSDTNYKRVLDWALTPQRVDAVRLGVAGHNLFDIAHAWLLASERGVNSAVEFEMLLGMATGQAAAVRGDVGRLLLYTPVVNPTEFDVAIAYLIRRLEENASQDNFMSAVFELGDERLFARERDRYLASVAALEGETVFPESAEGATPAPRPNRTQNRRTEWQGRTPIADLPHAGAPAPGPEHDQESLTVAVLDIARGSLPEPVDGRLPEPVEGSGAARFDELSEPDVEGSGAARFDKLPEPVEGSGVRFDELSEPGVEGSGAARFDKLSEPGEVSGPGATPGFRNEPDTDPALAANRDWGRRILARVPESTLGVETIRAARIDDAGELAALLASVRAAGEAWGRRPAAERAAILHRAGLSLAANRDRLIEVMASETGKTIAEADPEVSEAIDFAHYYAERARELDHVRGARFVPSKLTVVTPPWNFPVAIPAGGVLAALAAGSGVVIKPAGLAQRAGAVMVEALWEAGVPRDVLALLDVGERELGRQLIASPLVDRVILTGAYETAELFRSFREDLPLLAETSGKNAIIVTPSADLDLAASDVVKSAFGHAGQKCSAASLVILVGSVAKSERFRRQLVDAATSMRVGYPEDATSQIGPIIEPASGKLLSALTELGIGEEWLVEPRQLDATGRLWSPGIRTGVAPGSYFHLTEFFGPVLGVMHAKDLDEAIRLQNAVDYGLTAGLHSLDADELATWLDRVEAGNLYVNRGITGAIVQRQPFGGWKKSAVGAGAKAGGPNYLFGLGDWEPADDRQSTSLHLRGLERRVTELIEASQSSLDYEQFEVLRRGALSDEIAWAEEYGVVKDVSGLGVERNVFRYRPTQVAVRIAEGGTLVDGLRVIAAATLAKSRISVSTAHPLPKRVRTLLEARDIRVRREDDRGWLQHLAAQGAGADRIRLVGGDPATVTAALHGRPDIAVWAHPVTPSGRVELLPFLREQAVSITNHRFGNPTDLSTGVI</sequence>
<dbReference type="InterPro" id="IPR016162">
    <property type="entry name" value="Ald_DH_N"/>
</dbReference>
<evidence type="ECO:0000256" key="2">
    <source>
        <dbReference type="ARBA" id="ARBA00012884"/>
    </source>
</evidence>
<proteinExistence type="inferred from homology"/>
<feature type="domain" description="Proline dehydrogenase" evidence="10">
    <location>
        <begin position="129"/>
        <end position="422"/>
    </location>
</feature>
<dbReference type="PROSITE" id="PS00687">
    <property type="entry name" value="ALDEHYDE_DEHYDR_GLU"/>
    <property type="match status" value="1"/>
</dbReference>
<evidence type="ECO:0000256" key="8">
    <source>
        <dbReference type="SAM" id="MobiDB-lite"/>
    </source>
</evidence>
<organism evidence="11 12">
    <name type="scientific">Agromyces larvae</name>
    <dbReference type="NCBI Taxonomy" id="2929802"/>
    <lineage>
        <taxon>Bacteria</taxon>
        <taxon>Bacillati</taxon>
        <taxon>Actinomycetota</taxon>
        <taxon>Actinomycetes</taxon>
        <taxon>Micrococcales</taxon>
        <taxon>Microbacteriaceae</taxon>
        <taxon>Agromyces</taxon>
    </lineage>
</organism>
<dbReference type="Pfam" id="PF01619">
    <property type="entry name" value="Pro_dh"/>
    <property type="match status" value="1"/>
</dbReference>
<evidence type="ECO:0000256" key="7">
    <source>
        <dbReference type="RuleBase" id="RU003345"/>
    </source>
</evidence>